<evidence type="ECO:0000313" key="3">
    <source>
        <dbReference type="Proteomes" id="UP000037035"/>
    </source>
</evidence>
<organism evidence="2 3">
    <name type="scientific">Puccinia sorghi</name>
    <dbReference type="NCBI Taxonomy" id="27349"/>
    <lineage>
        <taxon>Eukaryota</taxon>
        <taxon>Fungi</taxon>
        <taxon>Dikarya</taxon>
        <taxon>Basidiomycota</taxon>
        <taxon>Pucciniomycotina</taxon>
        <taxon>Pucciniomycetes</taxon>
        <taxon>Pucciniales</taxon>
        <taxon>Pucciniaceae</taxon>
        <taxon>Puccinia</taxon>
    </lineage>
</organism>
<dbReference type="OrthoDB" id="2507284at2759"/>
<protein>
    <recommendedName>
        <fullName evidence="1">DUF7143 domain-containing protein</fullName>
    </recommendedName>
</protein>
<comment type="caution">
    <text evidence="2">The sequence shown here is derived from an EMBL/GenBank/DDBJ whole genome shotgun (WGS) entry which is preliminary data.</text>
</comment>
<accession>A0A0L6V718</accession>
<feature type="domain" description="DUF7143" evidence="1">
    <location>
        <begin position="168"/>
        <end position="275"/>
    </location>
</feature>
<dbReference type="VEuPathDB" id="FungiDB:VP01_2388g2"/>
<evidence type="ECO:0000259" key="1">
    <source>
        <dbReference type="Pfam" id="PF23631"/>
    </source>
</evidence>
<dbReference type="InterPro" id="IPR055567">
    <property type="entry name" value="DUF7143"/>
</dbReference>
<dbReference type="Pfam" id="PF23631">
    <property type="entry name" value="DUF7143"/>
    <property type="match status" value="1"/>
</dbReference>
<evidence type="ECO:0000313" key="2">
    <source>
        <dbReference type="EMBL" id="KNZ56514.1"/>
    </source>
</evidence>
<dbReference type="PANTHER" id="PTHR37592:SF1">
    <property type="match status" value="1"/>
</dbReference>
<gene>
    <name evidence="2" type="ORF">VP01_2388g2</name>
</gene>
<keyword evidence="3" id="KW-1185">Reference proteome</keyword>
<dbReference type="Proteomes" id="UP000037035">
    <property type="component" value="Unassembled WGS sequence"/>
</dbReference>
<dbReference type="AlphaFoldDB" id="A0A0L6V718"/>
<name>A0A0L6V718_9BASI</name>
<dbReference type="EMBL" id="LAVV01007267">
    <property type="protein sequence ID" value="KNZ56514.1"/>
    <property type="molecule type" value="Genomic_DNA"/>
</dbReference>
<dbReference type="PANTHER" id="PTHR37592">
    <property type="match status" value="1"/>
</dbReference>
<proteinExistence type="predicted"/>
<sequence>MVTAFHENNPTPGGSLHNKRSQLFKLETQSISRKLKPKSVTYFFSYRTDSKYPNVDQKGVGSKIFSSHSSYAIEFLRIPFAILVLVYMRKVSLVQCQRPCFLTGKVPLPSDVKPPTDVTCVPVSGTILFAGVPDVTVDGKKFVSYGRSRVSFLHRNLLTSTLYVNRQSDFDFTKAKGTPGGFALSEFSAVDGKAKNSLVTASKLYGAVNAALRDRGERKILSKLKVVDFFIASQVDATKGNKQGVVRNLKKTIKNCGRSCTRAELAKLNSMLQQAEQ</sequence>
<reference evidence="2 3" key="1">
    <citation type="submission" date="2015-08" db="EMBL/GenBank/DDBJ databases">
        <title>Next Generation Sequencing and Analysis of the Genome of Puccinia sorghi L Schw, the Causal Agent of Maize Common Rust.</title>
        <authorList>
            <person name="Rochi L."/>
            <person name="Burguener G."/>
            <person name="Darino M."/>
            <person name="Turjanski A."/>
            <person name="Kreff E."/>
            <person name="Dieguez M.J."/>
            <person name="Sacco F."/>
        </authorList>
    </citation>
    <scope>NUCLEOTIDE SEQUENCE [LARGE SCALE GENOMIC DNA]</scope>
    <source>
        <strain evidence="2 3">RO10H11247</strain>
    </source>
</reference>